<protein>
    <submittedName>
        <fullName evidence="1">Uncharacterized protein</fullName>
    </submittedName>
</protein>
<name>A0A0S3RC01_PHAAN</name>
<sequence>MQAERNTSLNYRLDSKALLIKGMKIAKVCAPELCQQELAALVQASITQSEGWFFLSHPFLLLLMKSDMRWRCHRK</sequence>
<accession>A0A0S3RC01</accession>
<reference evidence="1 2" key="1">
    <citation type="journal article" date="2015" name="Sci. Rep.">
        <title>The power of single molecule real-time sequencing technology in the de novo assembly of a eukaryotic genome.</title>
        <authorList>
            <person name="Sakai H."/>
            <person name="Naito K."/>
            <person name="Ogiso-Tanaka E."/>
            <person name="Takahashi Y."/>
            <person name="Iseki K."/>
            <person name="Muto C."/>
            <person name="Satou K."/>
            <person name="Teruya K."/>
            <person name="Shiroma A."/>
            <person name="Shimoji M."/>
            <person name="Hirano T."/>
            <person name="Itoh T."/>
            <person name="Kaga A."/>
            <person name="Tomooka N."/>
        </authorList>
    </citation>
    <scope>NUCLEOTIDE SEQUENCE [LARGE SCALE GENOMIC DNA]</scope>
    <source>
        <strain evidence="2">cv. Shumari</strain>
    </source>
</reference>
<evidence type="ECO:0000313" key="2">
    <source>
        <dbReference type="Proteomes" id="UP000291084"/>
    </source>
</evidence>
<proteinExistence type="predicted"/>
<keyword evidence="2" id="KW-1185">Reference proteome</keyword>
<organism evidence="1 2">
    <name type="scientific">Vigna angularis var. angularis</name>
    <dbReference type="NCBI Taxonomy" id="157739"/>
    <lineage>
        <taxon>Eukaryota</taxon>
        <taxon>Viridiplantae</taxon>
        <taxon>Streptophyta</taxon>
        <taxon>Embryophyta</taxon>
        <taxon>Tracheophyta</taxon>
        <taxon>Spermatophyta</taxon>
        <taxon>Magnoliopsida</taxon>
        <taxon>eudicotyledons</taxon>
        <taxon>Gunneridae</taxon>
        <taxon>Pentapetalae</taxon>
        <taxon>rosids</taxon>
        <taxon>fabids</taxon>
        <taxon>Fabales</taxon>
        <taxon>Fabaceae</taxon>
        <taxon>Papilionoideae</taxon>
        <taxon>50 kb inversion clade</taxon>
        <taxon>NPAAA clade</taxon>
        <taxon>indigoferoid/millettioid clade</taxon>
        <taxon>Phaseoleae</taxon>
        <taxon>Vigna</taxon>
    </lineage>
</organism>
<dbReference type="Proteomes" id="UP000291084">
    <property type="component" value="Chromosome 2"/>
</dbReference>
<evidence type="ECO:0000313" key="1">
    <source>
        <dbReference type="EMBL" id="BAT78196.1"/>
    </source>
</evidence>
<gene>
    <name evidence="1" type="primary">Vigan.02G084400</name>
    <name evidence="1" type="ORF">VIGAN_02084400</name>
</gene>
<dbReference type="EMBL" id="AP015035">
    <property type="protein sequence ID" value="BAT78196.1"/>
    <property type="molecule type" value="Genomic_DNA"/>
</dbReference>
<dbReference type="AlphaFoldDB" id="A0A0S3RC01"/>